<protein>
    <recommendedName>
        <fullName evidence="4">Riboflavin synthase subunit alpha</fullName>
    </recommendedName>
</protein>
<keyword evidence="1" id="KW-1133">Transmembrane helix</keyword>
<keyword evidence="1" id="KW-0472">Membrane</keyword>
<name>A0A1D8TLI0_9CYAN</name>
<evidence type="ECO:0008006" key="4">
    <source>
        <dbReference type="Google" id="ProtNLM"/>
    </source>
</evidence>
<evidence type="ECO:0000313" key="3">
    <source>
        <dbReference type="Proteomes" id="UP000177870"/>
    </source>
</evidence>
<dbReference type="KEGG" id="mpro:BJP34_02755"/>
<gene>
    <name evidence="2" type="ORF">BJP34_02755</name>
</gene>
<feature type="transmembrane region" description="Helical" evidence="1">
    <location>
        <begin position="30"/>
        <end position="59"/>
    </location>
</feature>
<sequence length="66" mass="7145">MPLLISLVIAAVATYLSVNTTEEILKVASLLVVIICLLLSFVFAPLLIKVLIVGIFLVIPKIPRKS</sequence>
<accession>A0A1D8TLI0</accession>
<dbReference type="AlphaFoldDB" id="A0A1D8TLI0"/>
<dbReference type="Proteomes" id="UP000177870">
    <property type="component" value="Chromosome"/>
</dbReference>
<evidence type="ECO:0000256" key="1">
    <source>
        <dbReference type="SAM" id="Phobius"/>
    </source>
</evidence>
<keyword evidence="1" id="KW-0812">Transmembrane</keyword>
<proteinExistence type="predicted"/>
<reference evidence="3" key="1">
    <citation type="submission" date="2016-10" db="EMBL/GenBank/DDBJ databases">
        <title>Comparative genomics uncovers the prolific and rare metabolic potential of the cyanobacterial genus Moorea.</title>
        <authorList>
            <person name="Leao T."/>
            <person name="Castelao G."/>
            <person name="Korobeynikov A."/>
            <person name="Monroe E.A."/>
            <person name="Podell S."/>
            <person name="Glukhov E."/>
            <person name="Allen E."/>
            <person name="Gerwick W.H."/>
            <person name="Gerwick L."/>
        </authorList>
    </citation>
    <scope>NUCLEOTIDE SEQUENCE [LARGE SCALE GENOMIC DNA]</scope>
    <source>
        <strain evidence="3">PAL-8-15-08-1</strain>
    </source>
</reference>
<dbReference type="EMBL" id="CP017599">
    <property type="protein sequence ID" value="AOW98507.1"/>
    <property type="molecule type" value="Genomic_DNA"/>
</dbReference>
<evidence type="ECO:0000313" key="2">
    <source>
        <dbReference type="EMBL" id="AOW98507.1"/>
    </source>
</evidence>
<organism evidence="2 3">
    <name type="scientific">Moorena producens PAL-8-15-08-1</name>
    <dbReference type="NCBI Taxonomy" id="1458985"/>
    <lineage>
        <taxon>Bacteria</taxon>
        <taxon>Bacillati</taxon>
        <taxon>Cyanobacteriota</taxon>
        <taxon>Cyanophyceae</taxon>
        <taxon>Coleofasciculales</taxon>
        <taxon>Coleofasciculaceae</taxon>
        <taxon>Moorena</taxon>
    </lineage>
</organism>